<protein>
    <recommendedName>
        <fullName evidence="3">BTB domain-containing protein</fullName>
    </recommendedName>
</protein>
<comment type="caution">
    <text evidence="1">The sequence shown here is derived from an EMBL/GenBank/DDBJ whole genome shotgun (WGS) entry which is preliminary data.</text>
</comment>
<accession>A0AAD7I2F2</accession>
<proteinExistence type="predicted"/>
<keyword evidence="2" id="KW-1185">Reference proteome</keyword>
<evidence type="ECO:0000313" key="2">
    <source>
        <dbReference type="Proteomes" id="UP001215280"/>
    </source>
</evidence>
<sequence length="174" mass="18740">MPCAPTLLTPTYNEAFSSSEANIVLESSEGTLRTTSGLFRTILSLPPLNGRHTHEPIPIHHPDTVIEPILRLMCGLAMCPWRSIDELEAVLTLAEISWDAPGPISSLHIVLSGSKWLTTAPLHLYVLAAHFTWPAEAQRASTHTLALDLSSPAHAPIPPRPCAPCTPTSALHPA</sequence>
<dbReference type="Proteomes" id="UP001215280">
    <property type="component" value="Unassembled WGS sequence"/>
</dbReference>
<reference evidence="1" key="1">
    <citation type="submission" date="2023-03" db="EMBL/GenBank/DDBJ databases">
        <title>Massive genome expansion in bonnet fungi (Mycena s.s.) driven by repeated elements and novel gene families across ecological guilds.</title>
        <authorList>
            <consortium name="Lawrence Berkeley National Laboratory"/>
            <person name="Harder C.B."/>
            <person name="Miyauchi S."/>
            <person name="Viragh M."/>
            <person name="Kuo A."/>
            <person name="Thoen E."/>
            <person name="Andreopoulos B."/>
            <person name="Lu D."/>
            <person name="Skrede I."/>
            <person name="Drula E."/>
            <person name="Henrissat B."/>
            <person name="Morin E."/>
            <person name="Kohler A."/>
            <person name="Barry K."/>
            <person name="LaButti K."/>
            <person name="Morin E."/>
            <person name="Salamov A."/>
            <person name="Lipzen A."/>
            <person name="Mereny Z."/>
            <person name="Hegedus B."/>
            <person name="Baldrian P."/>
            <person name="Stursova M."/>
            <person name="Weitz H."/>
            <person name="Taylor A."/>
            <person name="Grigoriev I.V."/>
            <person name="Nagy L.G."/>
            <person name="Martin F."/>
            <person name="Kauserud H."/>
        </authorList>
    </citation>
    <scope>NUCLEOTIDE SEQUENCE</scope>
    <source>
        <strain evidence="1">CBHHK188m</strain>
    </source>
</reference>
<dbReference type="EMBL" id="JARJLG010000176">
    <property type="protein sequence ID" value="KAJ7732362.1"/>
    <property type="molecule type" value="Genomic_DNA"/>
</dbReference>
<name>A0AAD7I2F2_9AGAR</name>
<dbReference type="AlphaFoldDB" id="A0AAD7I2F2"/>
<gene>
    <name evidence="1" type="ORF">DFH07DRAFT_755291</name>
</gene>
<organism evidence="1 2">
    <name type="scientific">Mycena maculata</name>
    <dbReference type="NCBI Taxonomy" id="230809"/>
    <lineage>
        <taxon>Eukaryota</taxon>
        <taxon>Fungi</taxon>
        <taxon>Dikarya</taxon>
        <taxon>Basidiomycota</taxon>
        <taxon>Agaricomycotina</taxon>
        <taxon>Agaricomycetes</taxon>
        <taxon>Agaricomycetidae</taxon>
        <taxon>Agaricales</taxon>
        <taxon>Marasmiineae</taxon>
        <taxon>Mycenaceae</taxon>
        <taxon>Mycena</taxon>
    </lineage>
</organism>
<evidence type="ECO:0000313" key="1">
    <source>
        <dbReference type="EMBL" id="KAJ7732362.1"/>
    </source>
</evidence>
<evidence type="ECO:0008006" key="3">
    <source>
        <dbReference type="Google" id="ProtNLM"/>
    </source>
</evidence>